<evidence type="ECO:0000256" key="3">
    <source>
        <dbReference type="ARBA" id="ARBA00023157"/>
    </source>
</evidence>
<proteinExistence type="predicted"/>
<dbReference type="SUPFAM" id="SSF118352">
    <property type="entry name" value="HSP33 redox switch-like"/>
    <property type="match status" value="1"/>
</dbReference>
<evidence type="ECO:0000256" key="4">
    <source>
        <dbReference type="ARBA" id="ARBA00023186"/>
    </source>
</evidence>
<evidence type="ECO:0000313" key="7">
    <source>
        <dbReference type="EMBL" id="GLS44676.1"/>
    </source>
</evidence>
<feature type="region of interest" description="Disordered" evidence="6">
    <location>
        <begin position="1"/>
        <end position="25"/>
    </location>
</feature>
<evidence type="ECO:0000256" key="6">
    <source>
        <dbReference type="SAM" id="MobiDB-lite"/>
    </source>
</evidence>
<feature type="region of interest" description="Disordered" evidence="6">
    <location>
        <begin position="221"/>
        <end position="240"/>
    </location>
</feature>
<gene>
    <name evidence="7" type="primary">hslO</name>
    <name evidence="7" type="ORF">GCM10007884_26640</name>
</gene>
<dbReference type="SUPFAM" id="SSF64397">
    <property type="entry name" value="Hsp33 domain"/>
    <property type="match status" value="1"/>
</dbReference>
<keyword evidence="3" id="KW-1015">Disulfide bond</keyword>
<feature type="compositionally biased region" description="Basic and acidic residues" evidence="6">
    <location>
        <begin position="1"/>
        <end position="15"/>
    </location>
</feature>
<keyword evidence="4" id="KW-0143">Chaperone</keyword>
<organism evidence="7 8">
    <name type="scientific">Methylobacterium brachythecii</name>
    <dbReference type="NCBI Taxonomy" id="1176177"/>
    <lineage>
        <taxon>Bacteria</taxon>
        <taxon>Pseudomonadati</taxon>
        <taxon>Pseudomonadota</taxon>
        <taxon>Alphaproteobacteria</taxon>
        <taxon>Hyphomicrobiales</taxon>
        <taxon>Methylobacteriaceae</taxon>
        <taxon>Methylobacterium</taxon>
    </lineage>
</organism>
<dbReference type="Gene3D" id="1.10.287.480">
    <property type="entry name" value="helix hairpin bin"/>
    <property type="match status" value="1"/>
</dbReference>
<dbReference type="Gene3D" id="3.55.30.10">
    <property type="entry name" value="Hsp33 domain"/>
    <property type="match status" value="1"/>
</dbReference>
<comment type="caution">
    <text evidence="7">The sequence shown here is derived from an EMBL/GenBank/DDBJ whole genome shotgun (WGS) entry which is preliminary data.</text>
</comment>
<dbReference type="PANTHER" id="PTHR30111:SF1">
    <property type="entry name" value="33 KDA CHAPERONIN"/>
    <property type="match status" value="1"/>
</dbReference>
<evidence type="ECO:0000256" key="1">
    <source>
        <dbReference type="ARBA" id="ARBA00022490"/>
    </source>
</evidence>
<dbReference type="InterPro" id="IPR023212">
    <property type="entry name" value="Hsp33_helix_hairpin_bin_dom_sf"/>
</dbReference>
<keyword evidence="2" id="KW-0862">Zinc</keyword>
<name>A0ABQ6D6A4_9HYPH</name>
<sequence length="360" mass="39279">MPHADDLAIRRDPAHGDVMSSGQAPAQSAITLEGGDDTILPFSVEPLDLRGRAVRLGPSIDTILRRHGYPDPVARLLGEATALTALLGSSLKGEGRFQLQTKTDGPVGMIVVDFEAPDRVRATARFDASRVEALGARAKAADLIGEGHLAMTIDQGPAQSRYQGVVALEGQGLEEAAHQYFRQSEQIPTRVRLAVAEQVEGGEQRWRAGGLLMQFLPSSPERMRQADLDPGDAPEGHERLDETTLPEDDAWVEARSLAATVEDHELVDPAVSSERLLYRLFHERGVRVFEAQPLVEQCRCSRERVLGMIRSFSDQERRDMVADDGKIGITCEFCSRHYVVDPAEAQGETGAASGTSESRH</sequence>
<evidence type="ECO:0000256" key="5">
    <source>
        <dbReference type="ARBA" id="ARBA00023284"/>
    </source>
</evidence>
<accession>A0ABQ6D6A4</accession>
<dbReference type="CDD" id="cd00498">
    <property type="entry name" value="Hsp33"/>
    <property type="match status" value="1"/>
</dbReference>
<dbReference type="InterPro" id="IPR016153">
    <property type="entry name" value="Heat_shock_Hsp33_N"/>
</dbReference>
<protein>
    <submittedName>
        <fullName evidence="7">33 kDa chaperonin</fullName>
    </submittedName>
</protein>
<dbReference type="Proteomes" id="UP001156881">
    <property type="component" value="Unassembled WGS sequence"/>
</dbReference>
<dbReference type="InterPro" id="IPR016154">
    <property type="entry name" value="Heat_shock_Hsp33_C"/>
</dbReference>
<dbReference type="EMBL" id="BSPG01000014">
    <property type="protein sequence ID" value="GLS44676.1"/>
    <property type="molecule type" value="Genomic_DNA"/>
</dbReference>
<keyword evidence="1" id="KW-0963">Cytoplasm</keyword>
<keyword evidence="5" id="KW-0676">Redox-active center</keyword>
<keyword evidence="8" id="KW-1185">Reference proteome</keyword>
<reference evidence="8" key="1">
    <citation type="journal article" date="2019" name="Int. J. Syst. Evol. Microbiol.">
        <title>The Global Catalogue of Microorganisms (GCM) 10K type strain sequencing project: providing services to taxonomists for standard genome sequencing and annotation.</title>
        <authorList>
            <consortium name="The Broad Institute Genomics Platform"/>
            <consortium name="The Broad Institute Genome Sequencing Center for Infectious Disease"/>
            <person name="Wu L."/>
            <person name="Ma J."/>
        </authorList>
    </citation>
    <scope>NUCLEOTIDE SEQUENCE [LARGE SCALE GENOMIC DNA]</scope>
    <source>
        <strain evidence="8">NBRC 107710</strain>
    </source>
</reference>
<evidence type="ECO:0000313" key="8">
    <source>
        <dbReference type="Proteomes" id="UP001156881"/>
    </source>
</evidence>
<dbReference type="Pfam" id="PF01430">
    <property type="entry name" value="HSP33"/>
    <property type="match status" value="1"/>
</dbReference>
<dbReference type="NCBIfam" id="NF002386">
    <property type="entry name" value="PRK01402.1"/>
    <property type="match status" value="1"/>
</dbReference>
<dbReference type="Gene3D" id="3.90.1280.10">
    <property type="entry name" value="HSP33 redox switch-like"/>
    <property type="match status" value="1"/>
</dbReference>
<evidence type="ECO:0000256" key="2">
    <source>
        <dbReference type="ARBA" id="ARBA00022833"/>
    </source>
</evidence>
<dbReference type="PANTHER" id="PTHR30111">
    <property type="entry name" value="33 KDA CHAPERONIN"/>
    <property type="match status" value="1"/>
</dbReference>
<dbReference type="InterPro" id="IPR000397">
    <property type="entry name" value="Heat_shock_Hsp33"/>
</dbReference>